<sequence length="71" mass="7615">MGVRIGRMVWVEGRWIGGEGARGMGRGGVGEVERARVGIVDVRGELREEWGGVGLGKGEERVEWGVSGDYG</sequence>
<comment type="caution">
    <text evidence="1">The sequence shown here is derived from an EMBL/GenBank/DDBJ whole genome shotgun (WGS) entry which is preliminary data.</text>
</comment>
<organism evidence="1 3">
    <name type="scientific">Petrolisthes manimaculis</name>
    <dbReference type="NCBI Taxonomy" id="1843537"/>
    <lineage>
        <taxon>Eukaryota</taxon>
        <taxon>Metazoa</taxon>
        <taxon>Ecdysozoa</taxon>
        <taxon>Arthropoda</taxon>
        <taxon>Crustacea</taxon>
        <taxon>Multicrustacea</taxon>
        <taxon>Malacostraca</taxon>
        <taxon>Eumalacostraca</taxon>
        <taxon>Eucarida</taxon>
        <taxon>Decapoda</taxon>
        <taxon>Pleocyemata</taxon>
        <taxon>Anomura</taxon>
        <taxon>Galatheoidea</taxon>
        <taxon>Porcellanidae</taxon>
        <taxon>Petrolisthes</taxon>
    </lineage>
</organism>
<accession>A0AAE1UL50</accession>
<dbReference type="EMBL" id="JAWZYT010000496">
    <property type="protein sequence ID" value="KAK4322850.1"/>
    <property type="molecule type" value="Genomic_DNA"/>
</dbReference>
<gene>
    <name evidence="1" type="ORF">Pmani_006416</name>
    <name evidence="2" type="ORF">Pmani_006420</name>
</gene>
<proteinExistence type="predicted"/>
<dbReference type="AlphaFoldDB" id="A0AAE1UL50"/>
<name>A0AAE1UL50_9EUCA</name>
<evidence type="ECO:0000313" key="3">
    <source>
        <dbReference type="Proteomes" id="UP001292094"/>
    </source>
</evidence>
<dbReference type="Proteomes" id="UP001292094">
    <property type="component" value="Unassembled WGS sequence"/>
</dbReference>
<evidence type="ECO:0000313" key="2">
    <source>
        <dbReference type="EMBL" id="KAK4322854.1"/>
    </source>
</evidence>
<evidence type="ECO:0000313" key="1">
    <source>
        <dbReference type="EMBL" id="KAK4322850.1"/>
    </source>
</evidence>
<reference evidence="1" key="1">
    <citation type="submission" date="2023-11" db="EMBL/GenBank/DDBJ databases">
        <title>Genome assemblies of two species of porcelain crab, Petrolisthes cinctipes and Petrolisthes manimaculis (Anomura: Porcellanidae).</title>
        <authorList>
            <person name="Angst P."/>
        </authorList>
    </citation>
    <scope>NUCLEOTIDE SEQUENCE</scope>
    <source>
        <strain evidence="1">PB745_02</strain>
        <tissue evidence="1">Gill</tissue>
    </source>
</reference>
<protein>
    <submittedName>
        <fullName evidence="1">Uncharacterized protein</fullName>
    </submittedName>
</protein>
<keyword evidence="3" id="KW-1185">Reference proteome</keyword>
<dbReference type="EMBL" id="JAWZYT010000496">
    <property type="protein sequence ID" value="KAK4322854.1"/>
    <property type="molecule type" value="Genomic_DNA"/>
</dbReference>